<dbReference type="Proteomes" id="UP000005237">
    <property type="component" value="Unassembled WGS sequence"/>
</dbReference>
<name>A0A8R1E4H9_CAEJA</name>
<accession>A0A8R1E4H9</accession>
<reference evidence="1" key="2">
    <citation type="submission" date="2022-06" db="UniProtKB">
        <authorList>
            <consortium name="EnsemblMetazoa"/>
        </authorList>
    </citation>
    <scope>IDENTIFICATION</scope>
    <source>
        <strain evidence="1">DF5081</strain>
    </source>
</reference>
<keyword evidence="2" id="KW-1185">Reference proteome</keyword>
<evidence type="ECO:0000313" key="1">
    <source>
        <dbReference type="EnsemblMetazoa" id="CJA18760b.1"/>
    </source>
</evidence>
<organism evidence="1 2">
    <name type="scientific">Caenorhabditis japonica</name>
    <dbReference type="NCBI Taxonomy" id="281687"/>
    <lineage>
        <taxon>Eukaryota</taxon>
        <taxon>Metazoa</taxon>
        <taxon>Ecdysozoa</taxon>
        <taxon>Nematoda</taxon>
        <taxon>Chromadorea</taxon>
        <taxon>Rhabditida</taxon>
        <taxon>Rhabditina</taxon>
        <taxon>Rhabditomorpha</taxon>
        <taxon>Rhabditoidea</taxon>
        <taxon>Rhabditidae</taxon>
        <taxon>Peloderinae</taxon>
        <taxon>Caenorhabditis</taxon>
    </lineage>
</organism>
<evidence type="ECO:0000313" key="2">
    <source>
        <dbReference type="Proteomes" id="UP000005237"/>
    </source>
</evidence>
<dbReference type="AlphaFoldDB" id="A0A8R1E4H9"/>
<proteinExistence type="predicted"/>
<protein>
    <submittedName>
        <fullName evidence="1">Uncharacterized protein</fullName>
    </submittedName>
</protein>
<dbReference type="EnsemblMetazoa" id="CJA18760b.1">
    <property type="protein sequence ID" value="CJA18760b.1"/>
    <property type="gene ID" value="WBGene00137964"/>
</dbReference>
<sequence length="184" mass="21281">MAEWWSTGAPLDARVTEPPTFELAVFQWLTFHASAAFQCSITEDGRRNTEENPCEDDKTGIDINGESFHRLEFANYVVLFANSVKEEEDRENRISMGCPKYGQDKYRKRCFRKTEDGRRNRKNFSEDGSRKTEQIFFFGRRKTEDGTRKTTEDGRRKTEDGIPLISDAHAVAAKKIILFNILLI</sequence>
<reference evidence="2" key="1">
    <citation type="submission" date="2010-08" db="EMBL/GenBank/DDBJ databases">
        <authorList>
            <consortium name="Caenorhabditis japonica Sequencing Consortium"/>
            <person name="Wilson R.K."/>
        </authorList>
    </citation>
    <scope>NUCLEOTIDE SEQUENCE [LARGE SCALE GENOMIC DNA]</scope>
    <source>
        <strain evidence="2">DF5081</strain>
    </source>
</reference>